<dbReference type="CDD" id="cd10432">
    <property type="entry name" value="BI-1-like_bacterial"/>
    <property type="match status" value="1"/>
</dbReference>
<feature type="transmembrane region" description="Helical" evidence="6">
    <location>
        <begin position="170"/>
        <end position="189"/>
    </location>
</feature>
<keyword evidence="5 6" id="KW-0472">Membrane</keyword>
<feature type="transmembrane region" description="Helical" evidence="6">
    <location>
        <begin position="115"/>
        <end position="134"/>
    </location>
</feature>
<sequence>MNFKQIIKDSIIEQNTSSNLKVYLNQVYGWMTCGLLLTAFVSFYLAKYSSFLQIVYTHPYIIISLVIVQLITFIILSSFITKLNSTLLTAGFMFYSFITGVTITSIFSAYHYYDIANAFFITASMFGVTSIYGYTTKSNLGRFSNTLIMALTGIIIASITNIFLKNSILYLIINYVSVVVFIVLIAYDTQLLKKISEEVDFQDPSSIRRYSIYGALRLYLDFINLFLTVLKITGDRK</sequence>
<proteinExistence type="inferred from homology"/>
<dbReference type="PANTHER" id="PTHR23291:SF50">
    <property type="entry name" value="PROTEIN LIFEGUARD 4"/>
    <property type="match status" value="1"/>
</dbReference>
<dbReference type="OrthoDB" id="9793828at2"/>
<evidence type="ECO:0000256" key="2">
    <source>
        <dbReference type="ARBA" id="ARBA00010350"/>
    </source>
</evidence>
<dbReference type="InterPro" id="IPR006214">
    <property type="entry name" value="Bax_inhibitor_1-related"/>
</dbReference>
<keyword evidence="8" id="KW-1185">Reference proteome</keyword>
<dbReference type="Proteomes" id="UP000031627">
    <property type="component" value="Chromosome"/>
</dbReference>
<organism evidence="7 8">
    <name type="scientific">Candidatus Tachikawaea gelatinosa</name>
    <dbReference type="NCBI Taxonomy" id="1410383"/>
    <lineage>
        <taxon>Bacteria</taxon>
        <taxon>Pseudomonadati</taxon>
        <taxon>Pseudomonadota</taxon>
        <taxon>Gammaproteobacteria</taxon>
        <taxon>Enterobacterales</taxon>
        <taxon>Enterobacteriaceae</taxon>
        <taxon>Candidatus Tachikawaea</taxon>
    </lineage>
</organism>
<gene>
    <name evidence="7" type="primary">ybhL</name>
    <name evidence="7" type="ORF">TGUWTKB_4020</name>
</gene>
<feature type="transmembrane region" description="Helical" evidence="6">
    <location>
        <begin position="87"/>
        <end position="109"/>
    </location>
</feature>
<dbReference type="KEGG" id="sbw:TGUWTKB_4020"/>
<feature type="transmembrane region" description="Helical" evidence="6">
    <location>
        <begin position="27"/>
        <end position="46"/>
    </location>
</feature>
<keyword evidence="4 6" id="KW-1133">Transmembrane helix</keyword>
<reference evidence="8" key="1">
    <citation type="submission" date="2013-11" db="EMBL/GenBank/DDBJ databases">
        <title>Symbiont-containing voluminous jelly as an extraordinary maternal gift for overwintering insect nymphs.</title>
        <authorList>
            <person name="Kaiwa N."/>
            <person name="Hosokawa T."/>
            <person name="Nikoh N."/>
            <person name="Meng X.Y."/>
            <person name="Tanahashi M."/>
            <person name="Moriyama M."/>
            <person name="Maeda T."/>
            <person name="Yamaguchi K."/>
            <person name="Shigenobu S."/>
            <person name="Ito M."/>
            <person name="Fukatsu T."/>
        </authorList>
    </citation>
    <scope>NUCLEOTIDE SEQUENCE [LARGE SCALE GENOMIC DNA]</scope>
    <source>
        <strain evidence="8">UwTKB</strain>
    </source>
</reference>
<name>A0A090ALU5_9ENTR</name>
<evidence type="ECO:0000256" key="4">
    <source>
        <dbReference type="ARBA" id="ARBA00022989"/>
    </source>
</evidence>
<dbReference type="AlphaFoldDB" id="A0A090ALU5"/>
<comment type="subcellular location">
    <subcellularLocation>
        <location evidence="1">Membrane</location>
        <topology evidence="1">Multi-pass membrane protein</topology>
    </subcellularLocation>
</comment>
<evidence type="ECO:0008006" key="9">
    <source>
        <dbReference type="Google" id="ProtNLM"/>
    </source>
</evidence>
<feature type="transmembrane region" description="Helical" evidence="6">
    <location>
        <begin position="58"/>
        <end position="80"/>
    </location>
</feature>
<evidence type="ECO:0000256" key="6">
    <source>
        <dbReference type="RuleBase" id="RU004379"/>
    </source>
</evidence>
<evidence type="ECO:0000256" key="3">
    <source>
        <dbReference type="ARBA" id="ARBA00022692"/>
    </source>
</evidence>
<evidence type="ECO:0000256" key="1">
    <source>
        <dbReference type="ARBA" id="ARBA00004141"/>
    </source>
</evidence>
<evidence type="ECO:0000256" key="5">
    <source>
        <dbReference type="ARBA" id="ARBA00023136"/>
    </source>
</evidence>
<reference evidence="7 8" key="2">
    <citation type="journal article" date="2014" name="Curr. Biol.">
        <title>Symbiont-Supplemented Maternal Investment Underpinning Host's Ecological Adaptation.</title>
        <authorList>
            <person name="Kaiwa N."/>
            <person name="Hosokawa T."/>
            <person name="Nikoh N."/>
            <person name="Tanahashi M."/>
            <person name="Moriyama M."/>
            <person name="Meng X.Y."/>
            <person name="Maeda T."/>
            <person name="Yamaguchi K."/>
            <person name="Shigenobu S."/>
            <person name="Ito M."/>
            <person name="Fukatsu T."/>
        </authorList>
    </citation>
    <scope>NUCLEOTIDE SEQUENCE [LARGE SCALE GENOMIC DNA]</scope>
    <source>
        <strain evidence="7 8">UwTKB</strain>
    </source>
</reference>
<protein>
    <recommendedName>
        <fullName evidence="9">Inner membrane protein YbhL</fullName>
    </recommendedName>
</protein>
<evidence type="ECO:0000313" key="7">
    <source>
        <dbReference type="EMBL" id="BAP58629.1"/>
    </source>
</evidence>
<dbReference type="GO" id="GO:0005886">
    <property type="term" value="C:plasma membrane"/>
    <property type="evidence" value="ECO:0007669"/>
    <property type="project" value="TreeGrafter"/>
</dbReference>
<dbReference type="PANTHER" id="PTHR23291">
    <property type="entry name" value="BAX INHIBITOR-RELATED"/>
    <property type="match status" value="1"/>
</dbReference>
<accession>A0A090ALU5</accession>
<feature type="transmembrane region" description="Helical" evidence="6">
    <location>
        <begin position="146"/>
        <end position="164"/>
    </location>
</feature>
<dbReference type="HOGENOM" id="CLU_058671_1_0_6"/>
<dbReference type="EMBL" id="AP014521">
    <property type="protein sequence ID" value="BAP58629.1"/>
    <property type="molecule type" value="Genomic_DNA"/>
</dbReference>
<evidence type="ECO:0000313" key="8">
    <source>
        <dbReference type="Proteomes" id="UP000031627"/>
    </source>
</evidence>
<dbReference type="RefSeq" id="WP_041063075.1">
    <property type="nucleotide sequence ID" value="NZ_AP014521.1"/>
</dbReference>
<dbReference type="Pfam" id="PF01027">
    <property type="entry name" value="Bax1-I"/>
    <property type="match status" value="1"/>
</dbReference>
<keyword evidence="3 6" id="KW-0812">Transmembrane</keyword>
<comment type="similarity">
    <text evidence="2 6">Belongs to the BI1 family.</text>
</comment>